<dbReference type="OrthoDB" id="690771at2759"/>
<evidence type="ECO:0000313" key="1">
    <source>
        <dbReference type="EMBL" id="GMI75927.1"/>
    </source>
</evidence>
<dbReference type="EMBL" id="BSYR01000012">
    <property type="protein sequence ID" value="GMI75927.1"/>
    <property type="molecule type" value="Genomic_DNA"/>
</dbReference>
<reference evidence="1" key="1">
    <citation type="submission" date="2023-05" db="EMBL/GenBank/DDBJ databases">
        <title>Genome and transcriptome analyses reveal genes involved in the formation of fine ridges on petal epidermal cells in Hibiscus trionum.</title>
        <authorList>
            <person name="Koshimizu S."/>
            <person name="Masuda S."/>
            <person name="Ishii T."/>
            <person name="Shirasu K."/>
            <person name="Hoshino A."/>
            <person name="Arita M."/>
        </authorList>
    </citation>
    <scope>NUCLEOTIDE SEQUENCE</scope>
    <source>
        <strain evidence="1">Hamamatsu line</strain>
    </source>
</reference>
<protein>
    <submittedName>
        <fullName evidence="1">Uncharacterized protein</fullName>
    </submittedName>
</protein>
<comment type="caution">
    <text evidence="1">The sequence shown here is derived from an EMBL/GenBank/DDBJ whole genome shotgun (WGS) entry which is preliminary data.</text>
</comment>
<dbReference type="Proteomes" id="UP001165190">
    <property type="component" value="Unassembled WGS sequence"/>
</dbReference>
<proteinExistence type="predicted"/>
<gene>
    <name evidence="1" type="ORF">HRI_001262000</name>
</gene>
<dbReference type="AlphaFoldDB" id="A0A9W7HFC0"/>
<dbReference type="PANTHER" id="PTHR33978">
    <property type="entry name" value="SERINE/THREONINE-KINASE"/>
    <property type="match status" value="1"/>
</dbReference>
<name>A0A9W7HFC0_HIBTR</name>
<organism evidence="1 2">
    <name type="scientific">Hibiscus trionum</name>
    <name type="common">Flower of an hour</name>
    <dbReference type="NCBI Taxonomy" id="183268"/>
    <lineage>
        <taxon>Eukaryota</taxon>
        <taxon>Viridiplantae</taxon>
        <taxon>Streptophyta</taxon>
        <taxon>Embryophyta</taxon>
        <taxon>Tracheophyta</taxon>
        <taxon>Spermatophyta</taxon>
        <taxon>Magnoliopsida</taxon>
        <taxon>eudicotyledons</taxon>
        <taxon>Gunneridae</taxon>
        <taxon>Pentapetalae</taxon>
        <taxon>rosids</taxon>
        <taxon>malvids</taxon>
        <taxon>Malvales</taxon>
        <taxon>Malvaceae</taxon>
        <taxon>Malvoideae</taxon>
        <taxon>Hibiscus</taxon>
    </lineage>
</organism>
<accession>A0A9W7HFC0</accession>
<keyword evidence="2" id="KW-1185">Reference proteome</keyword>
<dbReference type="PANTHER" id="PTHR33978:SF18">
    <property type="entry name" value="OS01G0656300 PROTEIN"/>
    <property type="match status" value="1"/>
</dbReference>
<evidence type="ECO:0000313" key="2">
    <source>
        <dbReference type="Proteomes" id="UP001165190"/>
    </source>
</evidence>
<sequence>MERPSETEENNGGGEKEAKFAIWDCGSPLYDSYELVSFSLQIERHLMKLPYLGSSKRLTSTGTRFSYLPDVVPATIAGTPTSNARAKVFSSLMSSLGEFLGSKFLKRIRFGQKRNKL</sequence>